<evidence type="ECO:0000256" key="9">
    <source>
        <dbReference type="ARBA" id="ARBA00022842"/>
    </source>
</evidence>
<evidence type="ECO:0000256" key="1">
    <source>
        <dbReference type="ARBA" id="ARBA00001936"/>
    </source>
</evidence>
<gene>
    <name evidence="12" type="primary">PAPD4_1</name>
    <name evidence="12" type="ORF">DFQ27_002525</name>
</gene>
<evidence type="ECO:0000256" key="6">
    <source>
        <dbReference type="ARBA" id="ARBA00022490"/>
    </source>
</evidence>
<name>A0A9P6Q956_9FUNG</name>
<dbReference type="EC" id="2.7.7.19" evidence="5"/>
<sequence>MVSTATAMISSNDTRSTHIKQLTDDMEALVKKLELSPEGKEQRENLITRIQGILNSEWPKELRVDTYGSFMSGLSSDESDLDLVVMPALQGQDQDLTGGEGTYRDIFILKRLLQRHGMKDVEAISKARVSILRFTDPRTDISVDLSYGHYIGVYNTKLVEAYTRIDARIRPFLFILKAFVRARGICAPGSGSLSSFAYCMMAIAYFQTLLVPVLPCLQDPHLVPHRVPHTVSGATAVAMVNVAFTDPDRVQPCLPRNSMTLGDMFVGFLELYGSKFDYKNMGVSIRCGGVESRVHLSPTWARDPFTIEDPFLFDINMGQVKSPMLDIIRHEFQAAIQAIRDGRGLHAILTKRRPYVA</sequence>
<evidence type="ECO:0000256" key="4">
    <source>
        <dbReference type="ARBA" id="ARBA00008593"/>
    </source>
</evidence>
<dbReference type="Gene3D" id="1.10.1410.10">
    <property type="match status" value="1"/>
</dbReference>
<dbReference type="EMBL" id="JAAAJB010000196">
    <property type="protein sequence ID" value="KAG0262141.1"/>
    <property type="molecule type" value="Genomic_DNA"/>
</dbReference>
<evidence type="ECO:0000259" key="11">
    <source>
        <dbReference type="Pfam" id="PF22600"/>
    </source>
</evidence>
<dbReference type="GO" id="GO:0046872">
    <property type="term" value="F:metal ion binding"/>
    <property type="evidence" value="ECO:0007669"/>
    <property type="project" value="UniProtKB-KW"/>
</dbReference>
<reference evidence="12" key="1">
    <citation type="journal article" date="2020" name="Fungal Divers.">
        <title>Resolving the Mortierellaceae phylogeny through synthesis of multi-gene phylogenetics and phylogenomics.</title>
        <authorList>
            <person name="Vandepol N."/>
            <person name="Liber J."/>
            <person name="Desiro A."/>
            <person name="Na H."/>
            <person name="Kennedy M."/>
            <person name="Barry K."/>
            <person name="Grigoriev I.V."/>
            <person name="Miller A.N."/>
            <person name="O'Donnell K."/>
            <person name="Stajich J.E."/>
            <person name="Bonito G."/>
        </authorList>
    </citation>
    <scope>NUCLEOTIDE SEQUENCE</scope>
    <source>
        <strain evidence="12">BC1065</strain>
    </source>
</reference>
<dbReference type="OrthoDB" id="2274644at2759"/>
<keyword evidence="13" id="KW-1185">Reference proteome</keyword>
<dbReference type="AlphaFoldDB" id="A0A9P6Q956"/>
<keyword evidence="7" id="KW-0808">Transferase</keyword>
<comment type="cofactor">
    <cofactor evidence="1">
        <name>Mn(2+)</name>
        <dbReference type="ChEBI" id="CHEBI:29035"/>
    </cofactor>
</comment>
<evidence type="ECO:0000259" key="10">
    <source>
        <dbReference type="Pfam" id="PF03828"/>
    </source>
</evidence>
<dbReference type="GO" id="GO:0005737">
    <property type="term" value="C:cytoplasm"/>
    <property type="evidence" value="ECO:0007669"/>
    <property type="project" value="UniProtKB-SubCell"/>
</dbReference>
<dbReference type="Gene3D" id="3.30.460.10">
    <property type="entry name" value="Beta Polymerase, domain 2"/>
    <property type="match status" value="1"/>
</dbReference>
<evidence type="ECO:0000256" key="7">
    <source>
        <dbReference type="ARBA" id="ARBA00022679"/>
    </source>
</evidence>
<dbReference type="GO" id="GO:1990817">
    <property type="term" value="F:poly(A) RNA polymerase activity"/>
    <property type="evidence" value="ECO:0007669"/>
    <property type="project" value="UniProtKB-EC"/>
</dbReference>
<dbReference type="CDD" id="cd05402">
    <property type="entry name" value="NT_PAP_TUTase"/>
    <property type="match status" value="1"/>
</dbReference>
<keyword evidence="9" id="KW-0460">Magnesium</keyword>
<proteinExistence type="inferred from homology"/>
<dbReference type="Pfam" id="PF03828">
    <property type="entry name" value="PAP_assoc"/>
    <property type="match status" value="1"/>
</dbReference>
<dbReference type="GO" id="GO:0031123">
    <property type="term" value="P:RNA 3'-end processing"/>
    <property type="evidence" value="ECO:0007669"/>
    <property type="project" value="TreeGrafter"/>
</dbReference>
<feature type="domain" description="PAP-associated" evidence="10">
    <location>
        <begin position="260"/>
        <end position="312"/>
    </location>
</feature>
<evidence type="ECO:0000313" key="13">
    <source>
        <dbReference type="Proteomes" id="UP000807716"/>
    </source>
</evidence>
<dbReference type="InterPro" id="IPR002058">
    <property type="entry name" value="PAP_assoc"/>
</dbReference>
<dbReference type="InterPro" id="IPR054708">
    <property type="entry name" value="MTPAP-like_central"/>
</dbReference>
<evidence type="ECO:0000256" key="3">
    <source>
        <dbReference type="ARBA" id="ARBA00004496"/>
    </source>
</evidence>
<comment type="cofactor">
    <cofactor evidence="2">
        <name>Mg(2+)</name>
        <dbReference type="ChEBI" id="CHEBI:18420"/>
    </cofactor>
</comment>
<evidence type="ECO:0000256" key="8">
    <source>
        <dbReference type="ARBA" id="ARBA00022723"/>
    </source>
</evidence>
<dbReference type="PANTHER" id="PTHR12271:SF40">
    <property type="entry name" value="POLY(A) RNA POLYMERASE GLD2"/>
    <property type="match status" value="1"/>
</dbReference>
<protein>
    <recommendedName>
        <fullName evidence="5">polynucleotide adenylyltransferase</fullName>
        <ecNumber evidence="5">2.7.7.19</ecNumber>
    </recommendedName>
</protein>
<keyword evidence="8" id="KW-0479">Metal-binding</keyword>
<dbReference type="Proteomes" id="UP000807716">
    <property type="component" value="Unassembled WGS sequence"/>
</dbReference>
<dbReference type="SUPFAM" id="SSF81631">
    <property type="entry name" value="PAP/OAS1 substrate-binding domain"/>
    <property type="match status" value="1"/>
</dbReference>
<dbReference type="GO" id="GO:0010605">
    <property type="term" value="P:negative regulation of macromolecule metabolic process"/>
    <property type="evidence" value="ECO:0007669"/>
    <property type="project" value="UniProtKB-ARBA"/>
</dbReference>
<evidence type="ECO:0000256" key="2">
    <source>
        <dbReference type="ARBA" id="ARBA00001946"/>
    </source>
</evidence>
<dbReference type="InterPro" id="IPR043519">
    <property type="entry name" value="NT_sf"/>
</dbReference>
<dbReference type="PANTHER" id="PTHR12271">
    <property type="entry name" value="POLY A POLYMERASE CID PAP -RELATED"/>
    <property type="match status" value="1"/>
</dbReference>
<accession>A0A9P6Q956</accession>
<comment type="similarity">
    <text evidence="4">Belongs to the DNA polymerase type-B-like family.</text>
</comment>
<comment type="subcellular location">
    <subcellularLocation>
        <location evidence="3">Cytoplasm</location>
    </subcellularLocation>
</comment>
<comment type="caution">
    <text evidence="12">The sequence shown here is derived from an EMBL/GenBank/DDBJ whole genome shotgun (WGS) entry which is preliminary data.</text>
</comment>
<organism evidence="12 13">
    <name type="scientific">Actinomortierella ambigua</name>
    <dbReference type="NCBI Taxonomy" id="1343610"/>
    <lineage>
        <taxon>Eukaryota</taxon>
        <taxon>Fungi</taxon>
        <taxon>Fungi incertae sedis</taxon>
        <taxon>Mucoromycota</taxon>
        <taxon>Mortierellomycotina</taxon>
        <taxon>Mortierellomycetes</taxon>
        <taxon>Mortierellales</taxon>
        <taxon>Mortierellaceae</taxon>
        <taxon>Actinomortierella</taxon>
    </lineage>
</organism>
<evidence type="ECO:0000256" key="5">
    <source>
        <dbReference type="ARBA" id="ARBA00012388"/>
    </source>
</evidence>
<keyword evidence="6" id="KW-0963">Cytoplasm</keyword>
<dbReference type="SUPFAM" id="SSF81301">
    <property type="entry name" value="Nucleotidyltransferase"/>
    <property type="match status" value="1"/>
</dbReference>
<dbReference type="Pfam" id="PF22600">
    <property type="entry name" value="MTPAP-like_central"/>
    <property type="match status" value="1"/>
</dbReference>
<feature type="domain" description="Poly(A) RNA polymerase mitochondrial-like central palm" evidence="11">
    <location>
        <begin position="22"/>
        <end position="163"/>
    </location>
</feature>
<evidence type="ECO:0000313" key="12">
    <source>
        <dbReference type="EMBL" id="KAG0262141.1"/>
    </source>
</evidence>